<organism evidence="3 4">
    <name type="scientific">Caulobacter henricii</name>
    <dbReference type="NCBI Taxonomy" id="69395"/>
    <lineage>
        <taxon>Bacteria</taxon>
        <taxon>Pseudomonadati</taxon>
        <taxon>Pseudomonadota</taxon>
        <taxon>Alphaproteobacteria</taxon>
        <taxon>Caulobacterales</taxon>
        <taxon>Caulobacteraceae</taxon>
        <taxon>Caulobacter</taxon>
    </lineage>
</organism>
<gene>
    <name evidence="3" type="ORF">AQ619_00290</name>
</gene>
<evidence type="ECO:0000259" key="2">
    <source>
        <dbReference type="Pfam" id="PF12804"/>
    </source>
</evidence>
<keyword evidence="4" id="KW-1185">Reference proteome</keyword>
<name>A0A0P0NVH6_9CAUL</name>
<keyword evidence="1" id="KW-0460">Magnesium</keyword>
<dbReference type="Proteomes" id="UP000056905">
    <property type="component" value="Chromosome"/>
</dbReference>
<dbReference type="GO" id="GO:0016779">
    <property type="term" value="F:nucleotidyltransferase activity"/>
    <property type="evidence" value="ECO:0007669"/>
    <property type="project" value="UniProtKB-ARBA"/>
</dbReference>
<dbReference type="InterPro" id="IPR025877">
    <property type="entry name" value="MobA-like_NTP_Trfase"/>
</dbReference>
<dbReference type="Gene3D" id="3.90.550.10">
    <property type="entry name" value="Spore Coat Polysaccharide Biosynthesis Protein SpsA, Chain A"/>
    <property type="match status" value="1"/>
</dbReference>
<feature type="domain" description="MobA-like NTP transferase" evidence="2">
    <location>
        <begin position="11"/>
        <end position="172"/>
    </location>
</feature>
<protein>
    <recommendedName>
        <fullName evidence="2">MobA-like NTP transferase domain-containing protein</fullName>
    </recommendedName>
</protein>
<reference evidence="3 4" key="1">
    <citation type="submission" date="2015-10" db="EMBL/GenBank/DDBJ databases">
        <title>Conservation of the essential genome among Caulobacter and Brevundimonas species.</title>
        <authorList>
            <person name="Scott D."/>
            <person name="Ely B."/>
        </authorList>
    </citation>
    <scope>NUCLEOTIDE SEQUENCE [LARGE SCALE GENOMIC DNA]</scope>
    <source>
        <strain evidence="3 4">CB4</strain>
    </source>
</reference>
<proteinExistence type="predicted"/>
<dbReference type="InterPro" id="IPR029044">
    <property type="entry name" value="Nucleotide-diphossugar_trans"/>
</dbReference>
<dbReference type="RefSeq" id="WP_062142646.1">
    <property type="nucleotide sequence ID" value="NZ_CP013002.1"/>
</dbReference>
<dbReference type="SUPFAM" id="SSF53448">
    <property type="entry name" value="Nucleotide-diphospho-sugar transferases"/>
    <property type="match status" value="1"/>
</dbReference>
<dbReference type="KEGG" id="chq:AQ619_00290"/>
<dbReference type="EMBL" id="CP013002">
    <property type="protein sequence ID" value="ALL11934.1"/>
    <property type="molecule type" value="Genomic_DNA"/>
</dbReference>
<evidence type="ECO:0000313" key="4">
    <source>
        <dbReference type="Proteomes" id="UP000056905"/>
    </source>
</evidence>
<dbReference type="STRING" id="69395.AQ619_00290"/>
<evidence type="ECO:0000256" key="1">
    <source>
        <dbReference type="ARBA" id="ARBA00022842"/>
    </source>
</evidence>
<dbReference type="CDD" id="cd04182">
    <property type="entry name" value="GT_2_like_f"/>
    <property type="match status" value="1"/>
</dbReference>
<evidence type="ECO:0000313" key="3">
    <source>
        <dbReference type="EMBL" id="ALL11934.1"/>
    </source>
</evidence>
<dbReference type="OrthoDB" id="9779263at2"/>
<dbReference type="PANTHER" id="PTHR43777">
    <property type="entry name" value="MOLYBDENUM COFACTOR CYTIDYLYLTRANSFERASE"/>
    <property type="match status" value="1"/>
</dbReference>
<sequence length="199" mass="20319">MAESKSARFAAIVLAAGLGTRFGGGKLLAPFRGQPLIAGALAAAVASPAVSVVVAIGDDPELEATILGLGSDADLTVVRVADPARGMGASLAAAAQAVPPDIDGVFVFLGDMPLVTPEVAPALIRALPGRDGIAAPFYEGQRGHPVLLGGDWIPALRRLDGDVGAQALIRQAGERFIRIEVDAAGILFDIDRPDDLDRA</sequence>
<dbReference type="Pfam" id="PF12804">
    <property type="entry name" value="NTP_transf_3"/>
    <property type="match status" value="1"/>
</dbReference>
<accession>A0A0P0NVH6</accession>
<dbReference type="AlphaFoldDB" id="A0A0P0NVH6"/>
<dbReference type="PANTHER" id="PTHR43777:SF1">
    <property type="entry name" value="MOLYBDENUM COFACTOR CYTIDYLYLTRANSFERASE"/>
    <property type="match status" value="1"/>
</dbReference>